<dbReference type="AlphaFoldDB" id="A0A7R9JA32"/>
<sequence>MLDRYSTTAYDEETPRKLETMTFVMHAPNDYFKVKQSPYPPSNPQPRDYRSPWGRLATADPPGVVSLPQVRDEGHSPYPPSNPQPRDYRSPWGRLRSEMRDILHIHLQTLSRGTIDPPGLVSLPQYSMTKKNNSDHANKLNMNSLLAAMCVLTTFATPHPSLVPSTMVYHPQ</sequence>
<feature type="region of interest" description="Disordered" evidence="1">
    <location>
        <begin position="32"/>
        <end position="91"/>
    </location>
</feature>
<evidence type="ECO:0000256" key="1">
    <source>
        <dbReference type="SAM" id="MobiDB-lite"/>
    </source>
</evidence>
<gene>
    <name evidence="2" type="ORF">TCMB3V08_LOCUS7916</name>
</gene>
<evidence type="ECO:0000313" key="2">
    <source>
        <dbReference type="EMBL" id="CAD7575320.1"/>
    </source>
</evidence>
<name>A0A7R9JA32_TIMCA</name>
<dbReference type="EMBL" id="OE183105">
    <property type="protein sequence ID" value="CAD7575320.1"/>
    <property type="molecule type" value="Genomic_DNA"/>
</dbReference>
<protein>
    <submittedName>
        <fullName evidence="2">(California timema) hypothetical protein</fullName>
    </submittedName>
</protein>
<proteinExistence type="predicted"/>
<reference evidence="2" key="1">
    <citation type="submission" date="2020-11" db="EMBL/GenBank/DDBJ databases">
        <authorList>
            <person name="Tran Van P."/>
        </authorList>
    </citation>
    <scope>NUCLEOTIDE SEQUENCE</scope>
</reference>
<accession>A0A7R9JA32</accession>
<organism evidence="2">
    <name type="scientific">Timema californicum</name>
    <name type="common">California timema</name>
    <name type="synonym">Walking stick</name>
    <dbReference type="NCBI Taxonomy" id="61474"/>
    <lineage>
        <taxon>Eukaryota</taxon>
        <taxon>Metazoa</taxon>
        <taxon>Ecdysozoa</taxon>
        <taxon>Arthropoda</taxon>
        <taxon>Hexapoda</taxon>
        <taxon>Insecta</taxon>
        <taxon>Pterygota</taxon>
        <taxon>Neoptera</taxon>
        <taxon>Polyneoptera</taxon>
        <taxon>Phasmatodea</taxon>
        <taxon>Timematodea</taxon>
        <taxon>Timematoidea</taxon>
        <taxon>Timematidae</taxon>
        <taxon>Timema</taxon>
    </lineage>
</organism>